<name>A0A0B7GMW4_STRSA</name>
<reference evidence="1 2" key="1">
    <citation type="submission" date="2015-01" db="EMBL/GenBank/DDBJ databases">
        <authorList>
            <person name="Pelicic Vladimir"/>
        </authorList>
    </citation>
    <scope>NUCLEOTIDE SEQUENCE [LARGE SCALE GENOMIC DNA]</scope>
    <source>
        <strain evidence="1 2">2908</strain>
    </source>
</reference>
<evidence type="ECO:0000313" key="2">
    <source>
        <dbReference type="Proteomes" id="UP000183504"/>
    </source>
</evidence>
<evidence type="ECO:0000313" key="1">
    <source>
        <dbReference type="EMBL" id="CEL91162.1"/>
    </source>
</evidence>
<gene>
    <name evidence="1" type="ORF">SSV_1885</name>
</gene>
<organism evidence="1 2">
    <name type="scientific">Streptococcus sanguinis</name>
    <dbReference type="NCBI Taxonomy" id="1305"/>
    <lineage>
        <taxon>Bacteria</taxon>
        <taxon>Bacillati</taxon>
        <taxon>Bacillota</taxon>
        <taxon>Bacilli</taxon>
        <taxon>Lactobacillales</taxon>
        <taxon>Streptococcaceae</taxon>
        <taxon>Streptococcus</taxon>
    </lineage>
</organism>
<dbReference type="AlphaFoldDB" id="A0A0B7GMW4"/>
<dbReference type="Proteomes" id="UP000183504">
    <property type="component" value="Unassembled WGS sequence"/>
</dbReference>
<dbReference type="EMBL" id="CDMW01000001">
    <property type="protein sequence ID" value="CEL91162.1"/>
    <property type="molecule type" value="Genomic_DNA"/>
</dbReference>
<protein>
    <submittedName>
        <fullName evidence="1">Uncharacterized protein</fullName>
    </submittedName>
</protein>
<proteinExistence type="predicted"/>
<sequence>MNFCFSKEELSFKNQKLIHLEFIKNNKNDLEKKERKKESLSSQLN</sequence>
<accession>A0A0B7GMW4</accession>